<dbReference type="GeneTree" id="ENSGT00950000182815"/>
<evidence type="ECO:0000313" key="11">
    <source>
        <dbReference type="Proteomes" id="UP001501920"/>
    </source>
</evidence>
<dbReference type="GO" id="GO:0030424">
    <property type="term" value="C:axon"/>
    <property type="evidence" value="ECO:0007669"/>
    <property type="project" value="TreeGrafter"/>
</dbReference>
<dbReference type="Gene3D" id="2.60.40.10">
    <property type="entry name" value="Immunoglobulins"/>
    <property type="match status" value="2"/>
</dbReference>
<protein>
    <recommendedName>
        <fullName evidence="9">Ig-like domain-containing protein</fullName>
    </recommendedName>
</protein>
<evidence type="ECO:0000259" key="9">
    <source>
        <dbReference type="PROSITE" id="PS50835"/>
    </source>
</evidence>
<dbReference type="PROSITE" id="PS50835">
    <property type="entry name" value="IG_LIKE"/>
    <property type="match status" value="1"/>
</dbReference>
<evidence type="ECO:0000256" key="2">
    <source>
        <dbReference type="ARBA" id="ARBA00009844"/>
    </source>
</evidence>
<keyword evidence="3" id="KW-0217">Developmental protein</keyword>
<dbReference type="GO" id="GO:0007156">
    <property type="term" value="P:homophilic cell adhesion via plasma membrane adhesion molecules"/>
    <property type="evidence" value="ECO:0007669"/>
    <property type="project" value="TreeGrafter"/>
</dbReference>
<dbReference type="GO" id="GO:0007411">
    <property type="term" value="P:axon guidance"/>
    <property type="evidence" value="ECO:0007669"/>
    <property type="project" value="TreeGrafter"/>
</dbReference>
<evidence type="ECO:0000256" key="6">
    <source>
        <dbReference type="ARBA" id="ARBA00023170"/>
    </source>
</evidence>
<dbReference type="GO" id="GO:0070593">
    <property type="term" value="P:dendrite self-avoidance"/>
    <property type="evidence" value="ECO:0007669"/>
    <property type="project" value="TreeGrafter"/>
</dbReference>
<dbReference type="PANTHER" id="PTHR10075">
    <property type="entry name" value="BASIGIN RELATED"/>
    <property type="match status" value="1"/>
</dbReference>
<evidence type="ECO:0000256" key="4">
    <source>
        <dbReference type="ARBA" id="ARBA00023136"/>
    </source>
</evidence>
<evidence type="ECO:0000256" key="8">
    <source>
        <dbReference type="ARBA" id="ARBA00023319"/>
    </source>
</evidence>
<dbReference type="GO" id="GO:0098632">
    <property type="term" value="F:cell-cell adhesion mediator activity"/>
    <property type="evidence" value="ECO:0007669"/>
    <property type="project" value="TreeGrafter"/>
</dbReference>
<keyword evidence="7" id="KW-0325">Glycoprotein</keyword>
<comment type="subcellular location">
    <subcellularLocation>
        <location evidence="1">Membrane</location>
        <topology evidence="1">Single-pass type I membrane protein</topology>
    </subcellularLocation>
</comment>
<organism evidence="10 11">
    <name type="scientific">Pygocentrus nattereri</name>
    <name type="common">Red-bellied piranha</name>
    <dbReference type="NCBI Taxonomy" id="42514"/>
    <lineage>
        <taxon>Eukaryota</taxon>
        <taxon>Metazoa</taxon>
        <taxon>Chordata</taxon>
        <taxon>Craniata</taxon>
        <taxon>Vertebrata</taxon>
        <taxon>Euteleostomi</taxon>
        <taxon>Actinopterygii</taxon>
        <taxon>Neopterygii</taxon>
        <taxon>Teleostei</taxon>
        <taxon>Ostariophysi</taxon>
        <taxon>Characiformes</taxon>
        <taxon>Characoidei</taxon>
        <taxon>Pygocentrus</taxon>
    </lineage>
</organism>
<name>A0A3B4CFH6_PYGNA</name>
<evidence type="ECO:0000256" key="3">
    <source>
        <dbReference type="ARBA" id="ARBA00022473"/>
    </source>
</evidence>
<reference evidence="10" key="3">
    <citation type="submission" date="2025-09" db="UniProtKB">
        <authorList>
            <consortium name="Ensembl"/>
        </authorList>
    </citation>
    <scope>IDENTIFICATION</scope>
</reference>
<evidence type="ECO:0000256" key="7">
    <source>
        <dbReference type="ARBA" id="ARBA00023180"/>
    </source>
</evidence>
<dbReference type="Ensembl" id="ENSPNAT00000016062.2">
    <property type="protein sequence ID" value="ENSPNAP00000009621.2"/>
    <property type="gene ID" value="ENSPNAG00000015124.2"/>
</dbReference>
<accession>A0A3B4CFH6</accession>
<dbReference type="InterPro" id="IPR003599">
    <property type="entry name" value="Ig_sub"/>
</dbReference>
<keyword evidence="4" id="KW-0472">Membrane</keyword>
<dbReference type="InterPro" id="IPR057755">
    <property type="entry name" value="UNC5A-D-like_N"/>
</dbReference>
<sequence length="218" mass="25089">DNVFLFLPGTFPADFPEPLPHFLQEPEDAYIIRNQAVSLSCRATPANQIYFRCNGEWVHQREHSTQERVEHSSGLLVKEVRIEVYRQQVEEVFRLEEFWCQCVAWSSSGTTKSRKAHVYIAYLKKVFKVEPLGKDVPLNQEVLLQCLPPEGIPPAQVEWLKNQDIIDPAADRNFYITTDHNLIIKQVRLSDTANYTCLAYNIVARRCSSMATITVYGN</sequence>
<dbReference type="InterPro" id="IPR013783">
    <property type="entry name" value="Ig-like_fold"/>
</dbReference>
<dbReference type="GO" id="GO:0005886">
    <property type="term" value="C:plasma membrane"/>
    <property type="evidence" value="ECO:0007669"/>
    <property type="project" value="TreeGrafter"/>
</dbReference>
<evidence type="ECO:0000256" key="1">
    <source>
        <dbReference type="ARBA" id="ARBA00004479"/>
    </source>
</evidence>
<dbReference type="Pfam" id="PF13927">
    <property type="entry name" value="Ig_3"/>
    <property type="match status" value="1"/>
</dbReference>
<dbReference type="Pfam" id="PF25609">
    <property type="entry name" value="Unc5_NetrinR_N"/>
    <property type="match status" value="1"/>
</dbReference>
<dbReference type="InterPro" id="IPR007110">
    <property type="entry name" value="Ig-like_dom"/>
</dbReference>
<dbReference type="OMA" id="THENTGA"/>
<keyword evidence="6" id="KW-0675">Receptor</keyword>
<dbReference type="FunFam" id="2.60.40.10:FF:000037">
    <property type="entry name" value="Unc-5 netrin receptor C"/>
    <property type="match status" value="1"/>
</dbReference>
<reference evidence="10" key="2">
    <citation type="submission" date="2025-08" db="UniProtKB">
        <authorList>
            <consortium name="Ensembl"/>
        </authorList>
    </citation>
    <scope>IDENTIFICATION</scope>
</reference>
<dbReference type="SMART" id="SM00409">
    <property type="entry name" value="IG"/>
    <property type="match status" value="2"/>
</dbReference>
<keyword evidence="8" id="KW-0393">Immunoglobulin domain</keyword>
<dbReference type="SUPFAM" id="SSF48726">
    <property type="entry name" value="Immunoglobulin"/>
    <property type="match status" value="2"/>
</dbReference>
<dbReference type="Proteomes" id="UP001501920">
    <property type="component" value="Chromosome 20"/>
</dbReference>
<evidence type="ECO:0000313" key="10">
    <source>
        <dbReference type="Ensembl" id="ENSPNAP00000009621.2"/>
    </source>
</evidence>
<dbReference type="SMART" id="SM00408">
    <property type="entry name" value="IGc2"/>
    <property type="match status" value="1"/>
</dbReference>
<dbReference type="InterPro" id="IPR003598">
    <property type="entry name" value="Ig_sub2"/>
</dbReference>
<comment type="similarity">
    <text evidence="2">Belongs to the unc-5 family.</text>
</comment>
<evidence type="ECO:0000256" key="5">
    <source>
        <dbReference type="ARBA" id="ARBA00023157"/>
    </source>
</evidence>
<keyword evidence="5" id="KW-1015">Disulfide bond</keyword>
<dbReference type="AlphaFoldDB" id="A0A3B4CFH6"/>
<reference evidence="10 11" key="1">
    <citation type="submission" date="2020-10" db="EMBL/GenBank/DDBJ databases">
        <title>Pygocentrus nattereri (red-bellied piranha) genome, fPygNat1, primary haplotype.</title>
        <authorList>
            <person name="Myers G."/>
            <person name="Meyer A."/>
            <person name="Karagic N."/>
            <person name="Pippel M."/>
            <person name="Winkler S."/>
            <person name="Tracey A."/>
            <person name="Wood J."/>
            <person name="Formenti G."/>
            <person name="Howe K."/>
            <person name="Fedrigo O."/>
            <person name="Jarvis E.D."/>
        </authorList>
    </citation>
    <scope>NUCLEOTIDE SEQUENCE [LARGE SCALE GENOMIC DNA]</scope>
</reference>
<dbReference type="InterPro" id="IPR036179">
    <property type="entry name" value="Ig-like_dom_sf"/>
</dbReference>
<keyword evidence="11" id="KW-1185">Reference proteome</keyword>
<feature type="domain" description="Ig-like" evidence="9">
    <location>
        <begin position="133"/>
        <end position="214"/>
    </location>
</feature>
<proteinExistence type="inferred from homology"/>
<dbReference type="STRING" id="42514.ENSPNAP00000009621"/>
<dbReference type="FunFam" id="2.60.40.10:FF:000039">
    <property type="entry name" value="Unc-5 netrin receptor C"/>
    <property type="match status" value="1"/>
</dbReference>
<dbReference type="PANTHER" id="PTHR10075:SF100">
    <property type="entry name" value="FASCICLIN-2"/>
    <property type="match status" value="1"/>
</dbReference>